<proteinExistence type="predicted"/>
<name>A0A392SYW9_9FABA</name>
<evidence type="ECO:0000313" key="3">
    <source>
        <dbReference type="Proteomes" id="UP000265520"/>
    </source>
</evidence>
<dbReference type="EMBL" id="LXQA010467028">
    <property type="protein sequence ID" value="MCI53672.1"/>
    <property type="molecule type" value="Genomic_DNA"/>
</dbReference>
<dbReference type="AlphaFoldDB" id="A0A392SYW9"/>
<feature type="compositionally biased region" description="Basic and acidic residues" evidence="1">
    <location>
        <begin position="1"/>
        <end position="21"/>
    </location>
</feature>
<dbReference type="Proteomes" id="UP000265520">
    <property type="component" value="Unassembled WGS sequence"/>
</dbReference>
<protein>
    <submittedName>
        <fullName evidence="2">Uncharacterized protein</fullName>
    </submittedName>
</protein>
<feature type="region of interest" description="Disordered" evidence="1">
    <location>
        <begin position="1"/>
        <end position="52"/>
    </location>
</feature>
<sequence>SNSEPWRDKADEIHVPGEEQRAPSLSDRFPRLASIQNPGPRSASNPSLSDASPEFRLRLDNLPWPRPNSIFTTFDS</sequence>
<keyword evidence="3" id="KW-1185">Reference proteome</keyword>
<organism evidence="2 3">
    <name type="scientific">Trifolium medium</name>
    <dbReference type="NCBI Taxonomy" id="97028"/>
    <lineage>
        <taxon>Eukaryota</taxon>
        <taxon>Viridiplantae</taxon>
        <taxon>Streptophyta</taxon>
        <taxon>Embryophyta</taxon>
        <taxon>Tracheophyta</taxon>
        <taxon>Spermatophyta</taxon>
        <taxon>Magnoliopsida</taxon>
        <taxon>eudicotyledons</taxon>
        <taxon>Gunneridae</taxon>
        <taxon>Pentapetalae</taxon>
        <taxon>rosids</taxon>
        <taxon>fabids</taxon>
        <taxon>Fabales</taxon>
        <taxon>Fabaceae</taxon>
        <taxon>Papilionoideae</taxon>
        <taxon>50 kb inversion clade</taxon>
        <taxon>NPAAA clade</taxon>
        <taxon>Hologalegina</taxon>
        <taxon>IRL clade</taxon>
        <taxon>Trifolieae</taxon>
        <taxon>Trifolium</taxon>
    </lineage>
</organism>
<evidence type="ECO:0000313" key="2">
    <source>
        <dbReference type="EMBL" id="MCI53672.1"/>
    </source>
</evidence>
<reference evidence="2 3" key="1">
    <citation type="journal article" date="2018" name="Front. Plant Sci.">
        <title>Red Clover (Trifolium pratense) and Zigzag Clover (T. medium) - A Picture of Genomic Similarities and Differences.</title>
        <authorList>
            <person name="Dluhosova J."/>
            <person name="Istvanek J."/>
            <person name="Nedelnik J."/>
            <person name="Repkova J."/>
        </authorList>
    </citation>
    <scope>NUCLEOTIDE SEQUENCE [LARGE SCALE GENOMIC DNA]</scope>
    <source>
        <strain evidence="3">cv. 10/8</strain>
        <tissue evidence="2">Leaf</tissue>
    </source>
</reference>
<accession>A0A392SYW9</accession>
<feature type="compositionally biased region" description="Polar residues" evidence="1">
    <location>
        <begin position="34"/>
        <end position="50"/>
    </location>
</feature>
<feature type="non-terminal residue" evidence="2">
    <location>
        <position position="1"/>
    </location>
</feature>
<comment type="caution">
    <text evidence="2">The sequence shown here is derived from an EMBL/GenBank/DDBJ whole genome shotgun (WGS) entry which is preliminary data.</text>
</comment>
<evidence type="ECO:0000256" key="1">
    <source>
        <dbReference type="SAM" id="MobiDB-lite"/>
    </source>
</evidence>